<name>A0A0F3RR41_9LACO</name>
<dbReference type="PATRIC" id="fig|216463.3.peg.596"/>
<accession>A0A0F3RR41</accession>
<dbReference type="AlphaFoldDB" id="A0A0F3RR41"/>
<protein>
    <submittedName>
        <fullName evidence="1">Uncharacterized protein</fullName>
    </submittedName>
</protein>
<evidence type="ECO:0000313" key="1">
    <source>
        <dbReference type="EMBL" id="KJW12340.1"/>
    </source>
</evidence>
<comment type="caution">
    <text evidence="1">The sequence shown here is derived from an EMBL/GenBank/DDBJ whole genome shotgun (WGS) entry which is preliminary data.</text>
</comment>
<proteinExistence type="predicted"/>
<evidence type="ECO:0000313" key="2">
    <source>
        <dbReference type="Proteomes" id="UP000033491"/>
    </source>
</evidence>
<dbReference type="Proteomes" id="UP000033491">
    <property type="component" value="Unassembled WGS sequence"/>
</dbReference>
<organism evidence="1 2">
    <name type="scientific">Levilactobacillus spicheri</name>
    <dbReference type="NCBI Taxonomy" id="216463"/>
    <lineage>
        <taxon>Bacteria</taxon>
        <taxon>Bacillati</taxon>
        <taxon>Bacillota</taxon>
        <taxon>Bacilli</taxon>
        <taxon>Lactobacillales</taxon>
        <taxon>Lactobacillaceae</taxon>
        <taxon>Levilactobacillus</taxon>
    </lineage>
</organism>
<dbReference type="EMBL" id="JZCR01000019">
    <property type="protein sequence ID" value="KJW12340.1"/>
    <property type="molecule type" value="Genomic_DNA"/>
</dbReference>
<reference evidence="1 2" key="1">
    <citation type="submission" date="2015-03" db="EMBL/GenBank/DDBJ databases">
        <authorList>
            <person name="Zheng J."/>
            <person name="Ganezle M."/>
        </authorList>
    </citation>
    <scope>NUCLEOTIDE SEQUENCE [LARGE SCALE GENOMIC DNA]</scope>
    <source>
        <strain evidence="1 2">LP38</strain>
    </source>
</reference>
<sequence>MTANLVPIIDIHIETEIKNDVVFFRSKPPLTDKVTTVSAGKSVRIGLSGLVSVVRVGFPGYRKAEL</sequence>
<gene>
    <name evidence="1" type="ORF">VC81_07435</name>
</gene>